<keyword evidence="4 5" id="KW-0472">Membrane</keyword>
<name>A0A133QN51_9BACT</name>
<evidence type="ECO:0000256" key="4">
    <source>
        <dbReference type="ARBA" id="ARBA00023136"/>
    </source>
</evidence>
<feature type="domain" description="Mechanosensitive ion channel MscS" evidence="6">
    <location>
        <begin position="191"/>
        <end position="259"/>
    </location>
</feature>
<feature type="transmembrane region" description="Helical" evidence="5">
    <location>
        <begin position="172"/>
        <end position="189"/>
    </location>
</feature>
<dbReference type="GO" id="GO:0071470">
    <property type="term" value="P:cellular response to osmotic stress"/>
    <property type="evidence" value="ECO:0007669"/>
    <property type="project" value="InterPro"/>
</dbReference>
<proteinExistence type="predicted"/>
<evidence type="ECO:0000256" key="3">
    <source>
        <dbReference type="ARBA" id="ARBA00022989"/>
    </source>
</evidence>
<dbReference type="PANTHER" id="PTHR30414">
    <property type="entry name" value="MINICONDUCTANCE MECHANOSENSITIVE CHANNEL YBDG"/>
    <property type="match status" value="1"/>
</dbReference>
<feature type="transmembrane region" description="Helical" evidence="5">
    <location>
        <begin position="142"/>
        <end position="166"/>
    </location>
</feature>
<dbReference type="GO" id="GO:0005886">
    <property type="term" value="C:plasma membrane"/>
    <property type="evidence" value="ECO:0007669"/>
    <property type="project" value="TreeGrafter"/>
</dbReference>
<protein>
    <submittedName>
        <fullName evidence="7">Transporter, small conductance mechanosensitive ion channel MscS family protein</fullName>
    </submittedName>
</protein>
<evidence type="ECO:0000313" key="7">
    <source>
        <dbReference type="EMBL" id="KXA44304.1"/>
    </source>
</evidence>
<gene>
    <name evidence="7" type="ORF">HMPREF3226_00221</name>
</gene>
<dbReference type="PANTHER" id="PTHR30414:SF0">
    <property type="entry name" value="MINICONDUCTANCE MECHANOSENSITIVE CHANNEL YBDG"/>
    <property type="match status" value="1"/>
</dbReference>
<evidence type="ECO:0000313" key="8">
    <source>
        <dbReference type="Proteomes" id="UP000070533"/>
    </source>
</evidence>
<feature type="transmembrane region" description="Helical" evidence="5">
    <location>
        <begin position="29"/>
        <end position="54"/>
    </location>
</feature>
<evidence type="ECO:0000256" key="2">
    <source>
        <dbReference type="ARBA" id="ARBA00022692"/>
    </source>
</evidence>
<keyword evidence="2 5" id="KW-0812">Transmembrane</keyword>
<keyword evidence="8" id="KW-1185">Reference proteome</keyword>
<dbReference type="InterPro" id="IPR030192">
    <property type="entry name" value="YbdG"/>
</dbReference>
<feature type="transmembrane region" description="Helical" evidence="5">
    <location>
        <begin position="74"/>
        <end position="98"/>
    </location>
</feature>
<dbReference type="InterPro" id="IPR010920">
    <property type="entry name" value="LSM_dom_sf"/>
</dbReference>
<dbReference type="PATRIC" id="fig|28128.5.peg.221"/>
<keyword evidence="3 5" id="KW-1133">Transmembrane helix</keyword>
<evidence type="ECO:0000256" key="1">
    <source>
        <dbReference type="ARBA" id="ARBA00004370"/>
    </source>
</evidence>
<dbReference type="Pfam" id="PF00924">
    <property type="entry name" value="MS_channel_2nd"/>
    <property type="match status" value="1"/>
</dbReference>
<reference evidence="8" key="1">
    <citation type="submission" date="2016-01" db="EMBL/GenBank/DDBJ databases">
        <authorList>
            <person name="Mitreva M."/>
            <person name="Pepin K.H."/>
            <person name="Mihindukulasuriya K.A."/>
            <person name="Fulton R."/>
            <person name="Fronick C."/>
            <person name="O'Laughlin M."/>
            <person name="Miner T."/>
            <person name="Herter B."/>
            <person name="Rosa B.A."/>
            <person name="Cordes M."/>
            <person name="Tomlinson C."/>
            <person name="Wollam A."/>
            <person name="Palsikar V.B."/>
            <person name="Mardis E.R."/>
            <person name="Wilson R.K."/>
        </authorList>
    </citation>
    <scope>NUCLEOTIDE SEQUENCE [LARGE SCALE GENOMIC DNA]</scope>
    <source>
        <strain evidence="8">MJR7716</strain>
    </source>
</reference>
<dbReference type="Gene3D" id="2.30.30.60">
    <property type="match status" value="1"/>
</dbReference>
<comment type="caution">
    <text evidence="7">The sequence shown here is derived from an EMBL/GenBank/DDBJ whole genome shotgun (WGS) entry which is preliminary data.</text>
</comment>
<sequence>MMEEIRIFVETILNSLGVEGWLVPVTRHALLVIIAILLAWLSDFLCRKLIVPVVEKLTKKTKATWDDVIFDKHVLYTACHIVPAVMVWELLPMVFYQYPLVQETLARLTAIYITVSSTRLVVQIVARLRFLNTREGSSSSQYLNSFCGVLRIIVIFIAVIVVVAILFNKNPMSLFAGLGATSAVLMLVFKDTIEGLVAGIRLTSNEMVHVGDWITVPGTPVDGNVIDITLTTVKVRQFDNTITTVPPLTLVNGPFQNWKGMQDAGVRQVKKQVYFDVRSICLLDDETKQKLVDKGLVNARQVEGDVVNMGIFRRYIEDYLSNRKEVDGNMTLMARQLEATQSGVPLELYFFLSITESVLYESTVSDILEHVYAYAHEFGLKVYEMFPEQ</sequence>
<evidence type="ECO:0000259" key="6">
    <source>
        <dbReference type="Pfam" id="PF00924"/>
    </source>
</evidence>
<dbReference type="eggNOG" id="COG0668">
    <property type="taxonomic scope" value="Bacteria"/>
</dbReference>
<feature type="transmembrane region" description="Helical" evidence="5">
    <location>
        <begin position="110"/>
        <end position="130"/>
    </location>
</feature>
<dbReference type="EMBL" id="LRQG01000010">
    <property type="protein sequence ID" value="KXA44304.1"/>
    <property type="molecule type" value="Genomic_DNA"/>
</dbReference>
<dbReference type="Proteomes" id="UP000070533">
    <property type="component" value="Unassembled WGS sequence"/>
</dbReference>
<dbReference type="AlphaFoldDB" id="A0A133QN51"/>
<dbReference type="InterPro" id="IPR023408">
    <property type="entry name" value="MscS_beta-dom_sf"/>
</dbReference>
<accession>A0A133QN51</accession>
<dbReference type="SUPFAM" id="SSF50182">
    <property type="entry name" value="Sm-like ribonucleoproteins"/>
    <property type="match status" value="1"/>
</dbReference>
<evidence type="ECO:0000256" key="5">
    <source>
        <dbReference type="SAM" id="Phobius"/>
    </source>
</evidence>
<comment type="subcellular location">
    <subcellularLocation>
        <location evidence="1">Membrane</location>
    </subcellularLocation>
</comment>
<organism evidence="7 8">
    <name type="scientific">Prevotella corporis</name>
    <dbReference type="NCBI Taxonomy" id="28128"/>
    <lineage>
        <taxon>Bacteria</taxon>
        <taxon>Pseudomonadati</taxon>
        <taxon>Bacteroidota</taxon>
        <taxon>Bacteroidia</taxon>
        <taxon>Bacteroidales</taxon>
        <taxon>Prevotellaceae</taxon>
        <taxon>Prevotella</taxon>
    </lineage>
</organism>
<dbReference type="InterPro" id="IPR006685">
    <property type="entry name" value="MscS_channel_2nd"/>
</dbReference>
<dbReference type="STRING" id="28128.HMPREF3226_00221"/>
<dbReference type="GO" id="GO:0008381">
    <property type="term" value="F:mechanosensitive monoatomic ion channel activity"/>
    <property type="evidence" value="ECO:0007669"/>
    <property type="project" value="InterPro"/>
</dbReference>